<protein>
    <submittedName>
        <fullName evidence="3">Abortive infection protein</fullName>
    </submittedName>
</protein>
<feature type="domain" description="CAAX prenyl protease 2/Lysostaphin resistance protein A-like" evidence="2">
    <location>
        <begin position="142"/>
        <end position="243"/>
    </location>
</feature>
<keyword evidence="1" id="KW-0812">Transmembrane</keyword>
<evidence type="ECO:0000259" key="2">
    <source>
        <dbReference type="Pfam" id="PF02517"/>
    </source>
</evidence>
<feature type="transmembrane region" description="Helical" evidence="1">
    <location>
        <begin position="84"/>
        <end position="108"/>
    </location>
</feature>
<dbReference type="InterPro" id="IPR042150">
    <property type="entry name" value="MmRce1-like"/>
</dbReference>
<keyword evidence="1" id="KW-1133">Transmembrane helix</keyword>
<keyword evidence="1" id="KW-0472">Membrane</keyword>
<proteinExistence type="predicted"/>
<dbReference type="Proteomes" id="UP000025171">
    <property type="component" value="Unassembled WGS sequence"/>
</dbReference>
<comment type="caution">
    <text evidence="3">The sequence shown here is derived from an EMBL/GenBank/DDBJ whole genome shotgun (WGS) entry which is preliminary data.</text>
</comment>
<feature type="transmembrane region" description="Helical" evidence="1">
    <location>
        <begin position="202"/>
        <end position="223"/>
    </location>
</feature>
<dbReference type="GO" id="GO:0080120">
    <property type="term" value="P:CAAX-box protein maturation"/>
    <property type="evidence" value="ECO:0007669"/>
    <property type="project" value="UniProtKB-ARBA"/>
</dbReference>
<dbReference type="PANTHER" id="PTHR35797">
    <property type="entry name" value="PROTEASE-RELATED"/>
    <property type="match status" value="1"/>
</dbReference>
<feature type="transmembrane region" description="Helical" evidence="1">
    <location>
        <begin position="42"/>
        <end position="63"/>
    </location>
</feature>
<dbReference type="RefSeq" id="WP_051618121.1">
    <property type="nucleotide sequence ID" value="NZ_ARYK01000001.1"/>
</dbReference>
<dbReference type="PATRIC" id="fig|1280950.3.peg.746"/>
<keyword evidence="4" id="KW-1185">Reference proteome</keyword>
<evidence type="ECO:0000313" key="4">
    <source>
        <dbReference type="Proteomes" id="UP000025171"/>
    </source>
</evidence>
<dbReference type="Pfam" id="PF02517">
    <property type="entry name" value="Rce1-like"/>
    <property type="match status" value="1"/>
</dbReference>
<accession>A0A059FUS7</accession>
<dbReference type="GO" id="GO:0004175">
    <property type="term" value="F:endopeptidase activity"/>
    <property type="evidence" value="ECO:0007669"/>
    <property type="project" value="UniProtKB-ARBA"/>
</dbReference>
<dbReference type="OrthoDB" id="3693644at2"/>
<feature type="transmembrane region" description="Helical" evidence="1">
    <location>
        <begin position="169"/>
        <end position="190"/>
    </location>
</feature>
<feature type="transmembrane region" description="Helical" evidence="1">
    <location>
        <begin position="128"/>
        <end position="148"/>
    </location>
</feature>
<dbReference type="eggNOG" id="COG1266">
    <property type="taxonomic scope" value="Bacteria"/>
</dbReference>
<dbReference type="EMBL" id="ARYK01000001">
    <property type="protein sequence ID" value="KCZ94440.1"/>
    <property type="molecule type" value="Genomic_DNA"/>
</dbReference>
<dbReference type="PANTHER" id="PTHR35797:SF1">
    <property type="entry name" value="PROTEASE"/>
    <property type="match status" value="1"/>
</dbReference>
<reference evidence="3 4" key="1">
    <citation type="journal article" date="2014" name="Antonie Van Leeuwenhoek">
        <title>Hyphomonas beringensis sp. nov. and Hyphomonas chukchiensis sp. nov., isolated from surface seawater of the Bering Sea and Chukchi Sea.</title>
        <authorList>
            <person name="Li C."/>
            <person name="Lai Q."/>
            <person name="Li G."/>
            <person name="Dong C."/>
            <person name="Wang J."/>
            <person name="Liao Y."/>
            <person name="Shao Z."/>
        </authorList>
    </citation>
    <scope>NUCLEOTIDE SEQUENCE [LARGE SCALE GENOMIC DNA]</scope>
    <source>
        <strain evidence="3 4">MHS-2</strain>
    </source>
</reference>
<sequence length="290" mass="32095">MTEGLTDDRRAAWKAIAIFMALMLALSAVFDTLMAQRGGMSLLLVSGIMWSPGIAALLTCLILKRPIASLPWRWGEWRWNWLAWALPIGYGLVMYVPVWGLGLGGSGFPNAETLADFSSQIVSGETNIAAVVFCVVLMGTLGVVASAARALGEEIGWRGFLVWEMRKVMPFWAVGLLSGLIWAVWHWPGILFTDYNAGTGNFTLQMVLFTLSIVPMGIVYAYLAFRSNSLWPAVILHASHNLFLQRIFTPLTVEGEGTHMYIDEFGILLPIVSVVLAAYFYWRARRDGIA</sequence>
<feature type="transmembrane region" description="Helical" evidence="1">
    <location>
        <begin position="12"/>
        <end position="30"/>
    </location>
</feature>
<feature type="transmembrane region" description="Helical" evidence="1">
    <location>
        <begin position="230"/>
        <end position="248"/>
    </location>
</feature>
<evidence type="ECO:0000313" key="3">
    <source>
        <dbReference type="EMBL" id="KCZ94440.1"/>
    </source>
</evidence>
<dbReference type="STRING" id="1280950.HJO_03660"/>
<dbReference type="InterPro" id="IPR003675">
    <property type="entry name" value="Rce1/LyrA-like_dom"/>
</dbReference>
<name>A0A059FUS7_9PROT</name>
<dbReference type="AlphaFoldDB" id="A0A059FUS7"/>
<feature type="transmembrane region" description="Helical" evidence="1">
    <location>
        <begin position="260"/>
        <end position="282"/>
    </location>
</feature>
<evidence type="ECO:0000256" key="1">
    <source>
        <dbReference type="SAM" id="Phobius"/>
    </source>
</evidence>
<gene>
    <name evidence="3" type="ORF">HJO_03660</name>
</gene>
<organism evidence="3 4">
    <name type="scientific">Hyphomonas johnsonii MHS-2</name>
    <dbReference type="NCBI Taxonomy" id="1280950"/>
    <lineage>
        <taxon>Bacteria</taxon>
        <taxon>Pseudomonadati</taxon>
        <taxon>Pseudomonadota</taxon>
        <taxon>Alphaproteobacteria</taxon>
        <taxon>Hyphomonadales</taxon>
        <taxon>Hyphomonadaceae</taxon>
        <taxon>Hyphomonas</taxon>
    </lineage>
</organism>